<dbReference type="AlphaFoldDB" id="A0A6L5QPN6"/>
<dbReference type="Gene3D" id="1.10.10.10">
    <property type="entry name" value="Winged helix-like DNA-binding domain superfamily/Winged helix DNA-binding domain"/>
    <property type="match status" value="1"/>
</dbReference>
<feature type="domain" description="HTH marR-type" evidence="6">
    <location>
        <begin position="10"/>
        <end position="140"/>
    </location>
</feature>
<dbReference type="InterPro" id="IPR036388">
    <property type="entry name" value="WH-like_DNA-bd_sf"/>
</dbReference>
<dbReference type="GO" id="GO:0003700">
    <property type="term" value="F:DNA-binding transcription factor activity"/>
    <property type="evidence" value="ECO:0007669"/>
    <property type="project" value="InterPro"/>
</dbReference>
<dbReference type="Pfam" id="PF22381">
    <property type="entry name" value="Staph_reg_Sar_Rot"/>
    <property type="match status" value="1"/>
</dbReference>
<comment type="subcellular location">
    <subcellularLocation>
        <location evidence="1">Cytoplasm</location>
    </subcellularLocation>
</comment>
<evidence type="ECO:0000256" key="3">
    <source>
        <dbReference type="ARBA" id="ARBA00023015"/>
    </source>
</evidence>
<dbReference type="EMBL" id="WKJM01000039">
    <property type="protein sequence ID" value="MRX11647.1"/>
    <property type="molecule type" value="Genomic_DNA"/>
</dbReference>
<dbReference type="SMART" id="SM00347">
    <property type="entry name" value="HTH_MARR"/>
    <property type="match status" value="1"/>
</dbReference>
<keyword evidence="2" id="KW-0963">Cytoplasm</keyword>
<dbReference type="InterPro" id="IPR000835">
    <property type="entry name" value="HTH_MarR-typ"/>
</dbReference>
<proteinExistence type="predicted"/>
<organism evidence="7 8">
    <name type="scientific">Duganella alba</name>
    <dbReference type="NCBI Taxonomy" id="2666081"/>
    <lineage>
        <taxon>Bacteria</taxon>
        <taxon>Pseudomonadati</taxon>
        <taxon>Pseudomonadota</taxon>
        <taxon>Betaproteobacteria</taxon>
        <taxon>Burkholderiales</taxon>
        <taxon>Oxalobacteraceae</taxon>
        <taxon>Telluria group</taxon>
        <taxon>Duganella</taxon>
    </lineage>
</organism>
<protein>
    <submittedName>
        <fullName evidence="7">MarR family transcriptional regulator</fullName>
    </submittedName>
</protein>
<evidence type="ECO:0000313" key="8">
    <source>
        <dbReference type="Proteomes" id="UP000481037"/>
    </source>
</evidence>
<evidence type="ECO:0000256" key="2">
    <source>
        <dbReference type="ARBA" id="ARBA00022490"/>
    </source>
</evidence>
<dbReference type="GO" id="GO:0003677">
    <property type="term" value="F:DNA binding"/>
    <property type="evidence" value="ECO:0007669"/>
    <property type="project" value="UniProtKB-KW"/>
</dbReference>
<dbReference type="PROSITE" id="PS50995">
    <property type="entry name" value="HTH_MARR_2"/>
    <property type="match status" value="1"/>
</dbReference>
<dbReference type="Proteomes" id="UP000481037">
    <property type="component" value="Unassembled WGS sequence"/>
</dbReference>
<evidence type="ECO:0000256" key="1">
    <source>
        <dbReference type="ARBA" id="ARBA00004496"/>
    </source>
</evidence>
<dbReference type="FunFam" id="1.10.10.10:FF:000163">
    <property type="entry name" value="MarR family transcriptional regulator"/>
    <property type="match status" value="1"/>
</dbReference>
<evidence type="ECO:0000256" key="5">
    <source>
        <dbReference type="ARBA" id="ARBA00023163"/>
    </source>
</evidence>
<comment type="caution">
    <text evidence="7">The sequence shown here is derived from an EMBL/GenBank/DDBJ whole genome shotgun (WGS) entry which is preliminary data.</text>
</comment>
<dbReference type="GO" id="GO:0006950">
    <property type="term" value="P:response to stress"/>
    <property type="evidence" value="ECO:0007669"/>
    <property type="project" value="TreeGrafter"/>
</dbReference>
<accession>A0A6L5QPN6</accession>
<evidence type="ECO:0000259" key="6">
    <source>
        <dbReference type="PROSITE" id="PS50995"/>
    </source>
</evidence>
<gene>
    <name evidence="7" type="ORF">GJ697_27850</name>
</gene>
<dbReference type="InterPro" id="IPR036390">
    <property type="entry name" value="WH_DNA-bd_sf"/>
</dbReference>
<dbReference type="GO" id="GO:0005737">
    <property type="term" value="C:cytoplasm"/>
    <property type="evidence" value="ECO:0007669"/>
    <property type="project" value="UniProtKB-SubCell"/>
</dbReference>
<dbReference type="InterPro" id="IPR039422">
    <property type="entry name" value="MarR/SlyA-like"/>
</dbReference>
<keyword evidence="3" id="KW-0805">Transcription regulation</keyword>
<dbReference type="PANTHER" id="PTHR33164">
    <property type="entry name" value="TRANSCRIPTIONAL REGULATOR, MARR FAMILY"/>
    <property type="match status" value="1"/>
</dbReference>
<dbReference type="InterPro" id="IPR055166">
    <property type="entry name" value="Transc_reg_Sar_Rot_HTH"/>
</dbReference>
<dbReference type="PANTHER" id="PTHR33164:SF5">
    <property type="entry name" value="ORGANIC HYDROPEROXIDE RESISTANCE TRANSCRIPTIONAL REGULATOR"/>
    <property type="match status" value="1"/>
</dbReference>
<keyword evidence="8" id="KW-1185">Reference proteome</keyword>
<keyword evidence="4" id="KW-0238">DNA-binding</keyword>
<evidence type="ECO:0000256" key="4">
    <source>
        <dbReference type="ARBA" id="ARBA00023125"/>
    </source>
</evidence>
<reference evidence="7 8" key="1">
    <citation type="submission" date="2019-11" db="EMBL/GenBank/DDBJ databases">
        <title>Novel species isolated from a subtropical stream in China.</title>
        <authorList>
            <person name="Lu H."/>
        </authorList>
    </citation>
    <scope>NUCLEOTIDE SEQUENCE [LARGE SCALE GENOMIC DNA]</scope>
    <source>
        <strain evidence="7 8">FT25W</strain>
    </source>
</reference>
<keyword evidence="5" id="KW-0804">Transcription</keyword>
<name>A0A6L5QPN6_9BURK</name>
<sequence>MTLPKPPTLDQHLCFLIYNTSLKMTQTYKPLLSALNLTYPQYLVMVVLWEQDGLGVKDVAERLQQDSGSVTPVVKRLEAEGYLSRDRDPRDERNRVLTLTAAGQALRAAALKVSQDFAAECRIGHDEVGTLMATLGKLNRNLTD</sequence>
<evidence type="ECO:0000313" key="7">
    <source>
        <dbReference type="EMBL" id="MRX11647.1"/>
    </source>
</evidence>
<dbReference type="SUPFAM" id="SSF46785">
    <property type="entry name" value="Winged helix' DNA-binding domain"/>
    <property type="match status" value="1"/>
</dbReference>